<dbReference type="GO" id="GO:0016607">
    <property type="term" value="C:nuclear speck"/>
    <property type="evidence" value="ECO:0007669"/>
    <property type="project" value="TreeGrafter"/>
</dbReference>
<proteinExistence type="inferred from homology"/>
<keyword evidence="8" id="KW-1185">Reference proteome</keyword>
<feature type="region of interest" description="Disordered" evidence="5">
    <location>
        <begin position="547"/>
        <end position="1311"/>
    </location>
</feature>
<accession>A0AAD4J5B9</accession>
<dbReference type="PANTHER" id="PTHR36884">
    <property type="entry name" value="FIP1[III]-LIKE PROTEIN"/>
    <property type="match status" value="1"/>
</dbReference>
<feature type="compositionally biased region" description="Low complexity" evidence="5">
    <location>
        <begin position="25"/>
        <end position="39"/>
    </location>
</feature>
<feature type="region of interest" description="Disordered" evidence="5">
    <location>
        <begin position="481"/>
        <end position="530"/>
    </location>
</feature>
<feature type="compositionally biased region" description="Basic and acidic residues" evidence="5">
    <location>
        <begin position="610"/>
        <end position="637"/>
    </location>
</feature>
<feature type="region of interest" description="Disordered" evidence="5">
    <location>
        <begin position="22"/>
        <end position="83"/>
    </location>
</feature>
<evidence type="ECO:0000256" key="5">
    <source>
        <dbReference type="SAM" id="MobiDB-lite"/>
    </source>
</evidence>
<dbReference type="InterPro" id="IPR044976">
    <property type="entry name" value="FIPS5/FIPS3-like"/>
</dbReference>
<feature type="compositionally biased region" description="Basic and acidic residues" evidence="5">
    <location>
        <begin position="652"/>
        <end position="671"/>
    </location>
</feature>
<evidence type="ECO:0000259" key="6">
    <source>
        <dbReference type="Pfam" id="PF05182"/>
    </source>
</evidence>
<organism evidence="7 8">
    <name type="scientific">Perilla frutescens var. hirtella</name>
    <name type="common">Perilla citriodora</name>
    <name type="synonym">Perilla setoyensis</name>
    <dbReference type="NCBI Taxonomy" id="608512"/>
    <lineage>
        <taxon>Eukaryota</taxon>
        <taxon>Viridiplantae</taxon>
        <taxon>Streptophyta</taxon>
        <taxon>Embryophyta</taxon>
        <taxon>Tracheophyta</taxon>
        <taxon>Spermatophyta</taxon>
        <taxon>Magnoliopsida</taxon>
        <taxon>eudicotyledons</taxon>
        <taxon>Gunneridae</taxon>
        <taxon>Pentapetalae</taxon>
        <taxon>asterids</taxon>
        <taxon>lamiids</taxon>
        <taxon>Lamiales</taxon>
        <taxon>Lamiaceae</taxon>
        <taxon>Nepetoideae</taxon>
        <taxon>Elsholtzieae</taxon>
        <taxon>Perilla</taxon>
    </lineage>
</organism>
<feature type="compositionally biased region" description="Basic and acidic residues" evidence="5">
    <location>
        <begin position="798"/>
        <end position="819"/>
    </location>
</feature>
<evidence type="ECO:0000256" key="4">
    <source>
        <dbReference type="ARBA" id="ARBA00023242"/>
    </source>
</evidence>
<sequence length="1373" mass="153629">MEDDDEFGDLYTDVIRPIEAQRGGSVPAAAAVKAAPSQARPIDLDIDSDDEKTSDLNPASALGWNSNSSSREITLPARGGSDLNLDSNSEAARIAGLIGKGGDGSDFESRVLKKGHGFELGGKATGESTFMEDDDDDINIIVEEREDKDDDLVVKDCNLMNEEDKKSASAVQGENTVNFVNDAAVDEMGPEPIIPGLSERLENPRASNIEDEWESEESDDDLQIVQRMMDEQEWGGEEGGTGADGEKDLGDASKASGGGGGAAPAAVQPKIVYSNPAYHHPFSSQFKYVRPGAAPLPGPTPGGSPGQVRPPISMGPLAGRGRGDWRPAGIKGALPMQKGYQPGYGTLARGVNAAGRGYGSGLDFTLPSHNDNTIIIVQGARGTCPNSLEPGKRITSLRTIFEVDIDSFEEKPWKLPGIDVSDFFNFGLNEDSWRDYCKQLEQLRLEMTMQSKIRVHESGRAVKGYDPDLPPELAAAVGIQDNPSENANHGKTDAGPPDLARRTSLPVGRPIPVETGAGDRLPSIDTRRPRMHDMDAIIEIVCHSSLDSEHDNDPARKDHLGGGGAGGLQQDDADRMDSFSPEYNGSKRVFDSRRPLSKNTADNDDIVTEDVPHHPSEVTGHSHPDRDSGLLQEERSTKGRRHARSPLLSASENKREHIAHDLKEESFRTGDGKQSPTSSSSHSIRSDRERAVVVGDEMDDGSLMDDRSFDMERVEMTSDPPSMGTCEDGNLNYTTKKQKLSSRAEHYSLENEDGKDSKAVRSNDSKARSGSSEHIWSSPDDVDDGVLQHRHPLRAGNIRREVGDDESAHRKDRYDRVEAGRQNMVVKGRGDSFPRRGGDANSSLHWHGKTERADWKESDISDGTWNRRDEDHRGRRTRLDDPRKREHGSEISSRNWDKPGERVKSEKHETHQSRNQLDNGSWRGTNHECDIIGSRQRDNRDDHLKSRSERVDDLRSTKRKEESHMRQVHVEKDDISHNHIESSTGRKRERDDGSDKLKRDDLGRSKDDEVHYARQKEGWSRRERSERQRERDDWYRIKQDDHLSRKEKVDKRPVKRSGLTGEEKKWIIHSRGHDDYKGSSREYHPKDIDRHGDQLKPRDRVENDFSQHRNHGDVYARRNQLSNDEKRTRFDKPTNCDERVSYGPDTSRTHEHKRKEASRKSKETDSEDHSSLIPPKRNQDEDGGSVSETVNLSGRTEQQSSRGHVNHQSSRKHREDALTDDEQPDSRTGRSKLERWTSHKERDFAMTPTPSSSLKKRDRDTHNNSGGSLVTGALEDPSEKIEDKPQPLVDRKDCDPETNDNGTKAVKDRHLDTVAKLKKRSERFKLPMPVEKDAIAVKTTEESEPSPVGQTETHPDSEIKSERPPRKRRWTGN</sequence>
<feature type="region of interest" description="Disordered" evidence="5">
    <location>
        <begin position="181"/>
        <end position="221"/>
    </location>
</feature>
<evidence type="ECO:0000256" key="1">
    <source>
        <dbReference type="ARBA" id="ARBA00004123"/>
    </source>
</evidence>
<feature type="compositionally biased region" description="Basic and acidic residues" evidence="5">
    <location>
        <begin position="848"/>
        <end position="912"/>
    </location>
</feature>
<feature type="region of interest" description="Disordered" evidence="5">
    <location>
        <begin position="1330"/>
        <end position="1373"/>
    </location>
</feature>
<dbReference type="GO" id="GO:0006397">
    <property type="term" value="P:mRNA processing"/>
    <property type="evidence" value="ECO:0007669"/>
    <property type="project" value="UniProtKB-KW"/>
</dbReference>
<dbReference type="PANTHER" id="PTHR36884:SF1">
    <property type="entry name" value="FIP1[V]-LIKE PROTEIN"/>
    <property type="match status" value="1"/>
</dbReference>
<feature type="compositionally biased region" description="Polar residues" evidence="5">
    <location>
        <begin position="63"/>
        <end position="72"/>
    </location>
</feature>
<dbReference type="Proteomes" id="UP001190926">
    <property type="component" value="Unassembled WGS sequence"/>
</dbReference>
<dbReference type="Pfam" id="PF05182">
    <property type="entry name" value="Fip1"/>
    <property type="match status" value="1"/>
</dbReference>
<feature type="compositionally biased region" description="Basic and acidic residues" evidence="5">
    <location>
        <begin position="742"/>
        <end position="767"/>
    </location>
</feature>
<dbReference type="GO" id="GO:0003723">
    <property type="term" value="F:RNA binding"/>
    <property type="evidence" value="ECO:0007669"/>
    <property type="project" value="TreeGrafter"/>
</dbReference>
<keyword evidence="4" id="KW-0539">Nucleus</keyword>
<evidence type="ECO:0000256" key="3">
    <source>
        <dbReference type="ARBA" id="ARBA00022664"/>
    </source>
</evidence>
<feature type="compositionally biased region" description="Basic and acidic residues" evidence="5">
    <location>
        <begin position="1353"/>
        <end position="1364"/>
    </location>
</feature>
<feature type="compositionally biased region" description="Basic and acidic residues" evidence="5">
    <location>
        <begin position="704"/>
        <end position="716"/>
    </location>
</feature>
<feature type="compositionally biased region" description="Basic and acidic residues" evidence="5">
    <location>
        <begin position="1061"/>
        <end position="1116"/>
    </location>
</feature>
<name>A0AAD4J5B9_PERFH</name>
<comment type="subcellular location">
    <subcellularLocation>
        <location evidence="1">Nucleus</location>
    </subcellularLocation>
</comment>
<feature type="compositionally biased region" description="Basic and acidic residues" evidence="5">
    <location>
        <begin position="1158"/>
        <end position="1170"/>
    </location>
</feature>
<evidence type="ECO:0000313" key="7">
    <source>
        <dbReference type="EMBL" id="KAH6827480.1"/>
    </source>
</evidence>
<feature type="compositionally biased region" description="Basic and acidic residues" evidence="5">
    <location>
        <begin position="547"/>
        <end position="560"/>
    </location>
</feature>
<feature type="compositionally biased region" description="Basic and acidic residues" evidence="5">
    <location>
        <begin position="1224"/>
        <end position="1244"/>
    </location>
</feature>
<reference evidence="7 8" key="1">
    <citation type="journal article" date="2021" name="Nat. Commun.">
        <title>Incipient diploidization of the medicinal plant Perilla within 10,000 years.</title>
        <authorList>
            <person name="Zhang Y."/>
            <person name="Shen Q."/>
            <person name="Leng L."/>
            <person name="Zhang D."/>
            <person name="Chen S."/>
            <person name="Shi Y."/>
            <person name="Ning Z."/>
            <person name="Chen S."/>
        </authorList>
    </citation>
    <scope>NUCLEOTIDE SEQUENCE [LARGE SCALE GENOMIC DNA]</scope>
    <source>
        <strain evidence="8">cv. PC099</strain>
    </source>
</reference>
<evidence type="ECO:0000313" key="8">
    <source>
        <dbReference type="Proteomes" id="UP001190926"/>
    </source>
</evidence>
<feature type="compositionally biased region" description="Polar residues" evidence="5">
    <location>
        <begin position="1186"/>
        <end position="1208"/>
    </location>
</feature>
<feature type="compositionally biased region" description="Basic and acidic residues" evidence="5">
    <location>
        <begin position="1123"/>
        <end position="1140"/>
    </location>
</feature>
<feature type="compositionally biased region" description="Basic and acidic residues" evidence="5">
    <location>
        <begin position="1277"/>
        <end position="1295"/>
    </location>
</feature>
<gene>
    <name evidence="7" type="ORF">C2S53_005277</name>
</gene>
<evidence type="ECO:0000256" key="2">
    <source>
        <dbReference type="ARBA" id="ARBA00007459"/>
    </source>
</evidence>
<feature type="compositionally biased region" description="Basic and acidic residues" evidence="5">
    <location>
        <begin position="828"/>
        <end position="838"/>
    </location>
</feature>
<dbReference type="InterPro" id="IPR007854">
    <property type="entry name" value="Fip1_dom"/>
</dbReference>
<comment type="similarity">
    <text evidence="2">Belongs to the FIP1 family.</text>
</comment>
<feature type="compositionally biased region" description="Acidic residues" evidence="5">
    <location>
        <begin position="209"/>
        <end position="221"/>
    </location>
</feature>
<feature type="region of interest" description="Disordered" evidence="5">
    <location>
        <begin position="233"/>
        <end position="264"/>
    </location>
</feature>
<feature type="compositionally biased region" description="Polar residues" evidence="5">
    <location>
        <begin position="913"/>
        <end position="924"/>
    </location>
</feature>
<dbReference type="EMBL" id="SDAM02000148">
    <property type="protein sequence ID" value="KAH6827480.1"/>
    <property type="molecule type" value="Genomic_DNA"/>
</dbReference>
<feature type="compositionally biased region" description="Basic and acidic residues" evidence="5">
    <location>
        <begin position="925"/>
        <end position="1052"/>
    </location>
</feature>
<feature type="domain" description="Pre-mRNA polyadenylation factor Fip1" evidence="6">
    <location>
        <begin position="402"/>
        <end position="444"/>
    </location>
</feature>
<keyword evidence="3" id="KW-0507">mRNA processing</keyword>
<protein>
    <recommendedName>
        <fullName evidence="6">Pre-mRNA polyadenylation factor Fip1 domain-containing protein</fullName>
    </recommendedName>
</protein>
<comment type="caution">
    <text evidence="7">The sequence shown here is derived from an EMBL/GenBank/DDBJ whole genome shotgun (WGS) entry which is preliminary data.</text>
</comment>
<feature type="compositionally biased region" description="Basic and acidic residues" evidence="5">
    <location>
        <begin position="1330"/>
        <end position="1341"/>
    </location>
</feature>